<reference evidence="2" key="1">
    <citation type="journal article" date="2023" name="Mol. Phylogenet. Evol.">
        <title>Genome-scale phylogeny and comparative genomics of the fungal order Sordariales.</title>
        <authorList>
            <person name="Hensen N."/>
            <person name="Bonometti L."/>
            <person name="Westerberg I."/>
            <person name="Brannstrom I.O."/>
            <person name="Guillou S."/>
            <person name="Cros-Aarteil S."/>
            <person name="Calhoun S."/>
            <person name="Haridas S."/>
            <person name="Kuo A."/>
            <person name="Mondo S."/>
            <person name="Pangilinan J."/>
            <person name="Riley R."/>
            <person name="LaButti K."/>
            <person name="Andreopoulos B."/>
            <person name="Lipzen A."/>
            <person name="Chen C."/>
            <person name="Yan M."/>
            <person name="Daum C."/>
            <person name="Ng V."/>
            <person name="Clum A."/>
            <person name="Steindorff A."/>
            <person name="Ohm R.A."/>
            <person name="Martin F."/>
            <person name="Silar P."/>
            <person name="Natvig D.O."/>
            <person name="Lalanne C."/>
            <person name="Gautier V."/>
            <person name="Ament-Velasquez S.L."/>
            <person name="Kruys A."/>
            <person name="Hutchinson M.I."/>
            <person name="Powell A.J."/>
            <person name="Barry K."/>
            <person name="Miller A.N."/>
            <person name="Grigoriev I.V."/>
            <person name="Debuchy R."/>
            <person name="Gladieux P."/>
            <person name="Hiltunen Thoren M."/>
            <person name="Johannesson H."/>
        </authorList>
    </citation>
    <scope>NUCLEOTIDE SEQUENCE</scope>
    <source>
        <strain evidence="2">CBS 141.50</strain>
    </source>
</reference>
<organism evidence="2 3">
    <name type="scientific">Dichotomopilus funicola</name>
    <dbReference type="NCBI Taxonomy" id="1934379"/>
    <lineage>
        <taxon>Eukaryota</taxon>
        <taxon>Fungi</taxon>
        <taxon>Dikarya</taxon>
        <taxon>Ascomycota</taxon>
        <taxon>Pezizomycotina</taxon>
        <taxon>Sordariomycetes</taxon>
        <taxon>Sordariomycetidae</taxon>
        <taxon>Sordariales</taxon>
        <taxon>Chaetomiaceae</taxon>
        <taxon>Dichotomopilus</taxon>
    </lineage>
</organism>
<feature type="region of interest" description="Disordered" evidence="1">
    <location>
        <begin position="1"/>
        <end position="51"/>
    </location>
</feature>
<name>A0AAN6ZIN1_9PEZI</name>
<evidence type="ECO:0000313" key="3">
    <source>
        <dbReference type="Proteomes" id="UP001302676"/>
    </source>
</evidence>
<evidence type="ECO:0000313" key="2">
    <source>
        <dbReference type="EMBL" id="KAK4139268.1"/>
    </source>
</evidence>
<keyword evidence="3" id="KW-1185">Reference proteome</keyword>
<dbReference type="GeneID" id="87819011"/>
<proteinExistence type="predicted"/>
<feature type="compositionally biased region" description="Gly residues" evidence="1">
    <location>
        <begin position="13"/>
        <end position="24"/>
    </location>
</feature>
<dbReference type="AlphaFoldDB" id="A0AAN6ZIN1"/>
<comment type="caution">
    <text evidence="2">The sequence shown here is derived from an EMBL/GenBank/DDBJ whole genome shotgun (WGS) entry which is preliminary data.</text>
</comment>
<dbReference type="RefSeq" id="XP_062632639.1">
    <property type="nucleotide sequence ID" value="XM_062782398.1"/>
</dbReference>
<dbReference type="EMBL" id="MU853674">
    <property type="protein sequence ID" value="KAK4139268.1"/>
    <property type="molecule type" value="Genomic_DNA"/>
</dbReference>
<sequence length="282" mass="30143">MDNNSLPIRSSRGGRGGGGGGGGPTRPSATTATNNSSNGSANRNRTDDPLPRPIVASALRAAAPAASLISQALISGTITENGDFARSAAKICVGRLAQNLRSTPYAIIGACALGLLGINRAVEDVEVFVPAGETGETVKTLCAPKNSAFKNRQEGGKLRVWYEKEGKRVNIYFREPGRVQQEFPACLNNGTVKVGQVYVLKPTLLLNIRCASWTENRAQNRRERQDQDAADIDHLLKFIALQIKGELPHANAEFLLRFAASKPIVQAGFMALGIRLPPSVTQ</sequence>
<dbReference type="Proteomes" id="UP001302676">
    <property type="component" value="Unassembled WGS sequence"/>
</dbReference>
<accession>A0AAN6ZIN1</accession>
<gene>
    <name evidence="2" type="ORF">C8A04DRAFT_33267</name>
</gene>
<feature type="compositionally biased region" description="Low complexity" evidence="1">
    <location>
        <begin position="25"/>
        <end position="43"/>
    </location>
</feature>
<protein>
    <submittedName>
        <fullName evidence="2">Uncharacterized protein</fullName>
    </submittedName>
</protein>
<reference evidence="2" key="2">
    <citation type="submission" date="2023-05" db="EMBL/GenBank/DDBJ databases">
        <authorList>
            <consortium name="Lawrence Berkeley National Laboratory"/>
            <person name="Steindorff A."/>
            <person name="Hensen N."/>
            <person name="Bonometti L."/>
            <person name="Westerberg I."/>
            <person name="Brannstrom I.O."/>
            <person name="Guillou S."/>
            <person name="Cros-Aarteil S."/>
            <person name="Calhoun S."/>
            <person name="Haridas S."/>
            <person name="Kuo A."/>
            <person name="Mondo S."/>
            <person name="Pangilinan J."/>
            <person name="Riley R."/>
            <person name="Labutti K."/>
            <person name="Andreopoulos B."/>
            <person name="Lipzen A."/>
            <person name="Chen C."/>
            <person name="Yanf M."/>
            <person name="Daum C."/>
            <person name="Ng V."/>
            <person name="Clum A."/>
            <person name="Ohm R."/>
            <person name="Martin F."/>
            <person name="Silar P."/>
            <person name="Natvig D."/>
            <person name="Lalanne C."/>
            <person name="Gautier V."/>
            <person name="Ament-Velasquez S.L."/>
            <person name="Kruys A."/>
            <person name="Hutchinson M.I."/>
            <person name="Powell A.J."/>
            <person name="Barry K."/>
            <person name="Miller A.N."/>
            <person name="Grigoriev I.V."/>
            <person name="Debuchy R."/>
            <person name="Gladieux P."/>
            <person name="Thoren M.H."/>
            <person name="Johannesson H."/>
        </authorList>
    </citation>
    <scope>NUCLEOTIDE SEQUENCE</scope>
    <source>
        <strain evidence="2">CBS 141.50</strain>
    </source>
</reference>
<evidence type="ECO:0000256" key="1">
    <source>
        <dbReference type="SAM" id="MobiDB-lite"/>
    </source>
</evidence>